<sequence>MTPGVQVIRCGFGMPAFNNDEIVIPEFIKLGIEPQDAYDYAAIGCIETAVGGKWGYRCTGMSFINFARVMLAALEGGRDATSGKVFLPQEKALSAGNFNNFDEVMAAWDTQIRYYTRKSIEIEYVVDTMLEENVHDILCSALVDDCIERAKSIKQGGAKYDWVSVCRSVSPTWATASPP</sequence>
<dbReference type="Pfam" id="PF02901">
    <property type="entry name" value="PFL-like"/>
    <property type="match status" value="1"/>
</dbReference>
<evidence type="ECO:0000313" key="3">
    <source>
        <dbReference type="Proteomes" id="UP000254712"/>
    </source>
</evidence>
<dbReference type="GO" id="GO:0005829">
    <property type="term" value="C:cytosol"/>
    <property type="evidence" value="ECO:0007669"/>
    <property type="project" value="TreeGrafter"/>
</dbReference>
<dbReference type="PROSITE" id="PS51554">
    <property type="entry name" value="PFL"/>
    <property type="match status" value="1"/>
</dbReference>
<dbReference type="EC" id="2.3.1.54" evidence="2"/>
<organism evidence="2 3">
    <name type="scientific">Salmonella enterica I</name>
    <dbReference type="NCBI Taxonomy" id="59201"/>
    <lineage>
        <taxon>Bacteria</taxon>
        <taxon>Pseudomonadati</taxon>
        <taxon>Pseudomonadota</taxon>
        <taxon>Gammaproteobacteria</taxon>
        <taxon>Enterobacterales</taxon>
        <taxon>Enterobacteriaceae</taxon>
        <taxon>Salmonella</taxon>
    </lineage>
</organism>
<keyword evidence="2" id="KW-0808">Transferase</keyword>
<name>A0A379WXK7_SALET</name>
<accession>A0A379WXK7</accession>
<proteinExistence type="predicted"/>
<feature type="domain" description="PFL" evidence="1">
    <location>
        <begin position="1"/>
        <end position="179"/>
    </location>
</feature>
<dbReference type="SUPFAM" id="SSF51998">
    <property type="entry name" value="PFL-like glycyl radical enzymes"/>
    <property type="match status" value="1"/>
</dbReference>
<dbReference type="Gene3D" id="3.20.70.20">
    <property type="match status" value="1"/>
</dbReference>
<gene>
    <name evidence="2" type="primary">ybiW_4</name>
    <name evidence="2" type="ORF">NCTC8261_04839</name>
</gene>
<dbReference type="InterPro" id="IPR051215">
    <property type="entry name" value="GRE"/>
</dbReference>
<dbReference type="InterPro" id="IPR004184">
    <property type="entry name" value="PFL_dom"/>
</dbReference>
<keyword evidence="2" id="KW-0012">Acyltransferase</keyword>
<protein>
    <submittedName>
        <fullName evidence="2">Formate acetyltransferase 3</fullName>
        <ecNumber evidence="2">2.3.1.54</ecNumber>
    </submittedName>
</protein>
<reference evidence="2 3" key="1">
    <citation type="submission" date="2018-06" db="EMBL/GenBank/DDBJ databases">
        <authorList>
            <consortium name="Pathogen Informatics"/>
            <person name="Doyle S."/>
        </authorList>
    </citation>
    <scope>NUCLEOTIDE SEQUENCE [LARGE SCALE GENOMIC DNA]</scope>
    <source>
        <strain evidence="2 3">NCTC8261</strain>
    </source>
</reference>
<dbReference type="PANTHER" id="PTHR43641">
    <property type="entry name" value="FORMATE ACETYLTRANSFERASE 3-RELATED"/>
    <property type="match status" value="1"/>
</dbReference>
<dbReference type="EMBL" id="UGXT01000002">
    <property type="protein sequence ID" value="SUH38511.1"/>
    <property type="molecule type" value="Genomic_DNA"/>
</dbReference>
<dbReference type="PANTHER" id="PTHR43641:SF2">
    <property type="entry name" value="DEHYDRATASE YBIW-RELATED"/>
    <property type="match status" value="1"/>
</dbReference>
<dbReference type="Proteomes" id="UP000254712">
    <property type="component" value="Unassembled WGS sequence"/>
</dbReference>
<evidence type="ECO:0000313" key="2">
    <source>
        <dbReference type="EMBL" id="SUH38511.1"/>
    </source>
</evidence>
<evidence type="ECO:0000259" key="1">
    <source>
        <dbReference type="PROSITE" id="PS51554"/>
    </source>
</evidence>
<dbReference type="AlphaFoldDB" id="A0A379WXK7"/>
<dbReference type="GO" id="GO:0008861">
    <property type="term" value="F:formate C-acetyltransferase activity"/>
    <property type="evidence" value="ECO:0007669"/>
    <property type="project" value="UniProtKB-EC"/>
</dbReference>